<reference evidence="1 2" key="1">
    <citation type="journal article" date="2004" name="Proc. Natl. Acad. Sci. U.S.A.">
        <title>Insights into the evolution of Yersinia pestis through whole-genome comparison with Yersinia pseudotuberculosis.</title>
        <authorList>
            <person name="Chain P.S.G."/>
            <person name="Carniel E."/>
            <person name="Larimer F.W."/>
            <person name="Lamerdin J."/>
            <person name="Stoutland P.O."/>
            <person name="Regala W.M."/>
            <person name="Georgescu A.M."/>
            <person name="Vergez L.M."/>
            <person name="Land M.L."/>
            <person name="Motin V.L."/>
            <person name="Brubaker R.R."/>
            <person name="Fowler J."/>
            <person name="Hinnebusch J."/>
            <person name="Marceau M."/>
            <person name="Medigue C."/>
            <person name="Simonet M."/>
            <person name="Chenal-Francisque V."/>
            <person name="Souza B."/>
            <person name="Dacheux D."/>
            <person name="Elliott J.M."/>
            <person name="Derbise A."/>
            <person name="Hauser L.J."/>
            <person name="Garcia E."/>
        </authorList>
    </citation>
    <scope>NUCLEOTIDE SEQUENCE [LARGE SCALE GENOMIC DNA]</scope>
    <source>
        <strain evidence="2">IP32953</strain>
    </source>
</reference>
<dbReference type="EMBL" id="BX936398">
    <property type="protein sequence ID" value="CAH20743.1"/>
    <property type="molecule type" value="Genomic_DNA"/>
</dbReference>
<dbReference type="InterPro" id="IPR038706">
    <property type="entry name" value="Type_VI_SciN-like_sf"/>
</dbReference>
<accession>Q66CA2</accession>
<protein>
    <recommendedName>
        <fullName evidence="3">Lipoprotein</fullName>
    </recommendedName>
</protein>
<name>Q66CA2_YERPS</name>
<dbReference type="PANTHER" id="PTHR37625">
    <property type="entry name" value="OUTER MEMBRANE LIPOPROTEIN-RELATED"/>
    <property type="match status" value="1"/>
</dbReference>
<gene>
    <name evidence="1" type="ordered locus">YPTB1504</name>
</gene>
<dbReference type="Proteomes" id="UP000001011">
    <property type="component" value="Chromosome"/>
</dbReference>
<dbReference type="InterPro" id="IPR017734">
    <property type="entry name" value="T6SS_SciN"/>
</dbReference>
<dbReference type="AlphaFoldDB" id="Q66CA2"/>
<dbReference type="Pfam" id="PF12790">
    <property type="entry name" value="T6SS-SciN"/>
    <property type="match status" value="1"/>
</dbReference>
<evidence type="ECO:0000313" key="1">
    <source>
        <dbReference type="EMBL" id="CAH20743.1"/>
    </source>
</evidence>
<sequence>MTRRCQTIYLNILPWRWATTVGWLHSNIKKETDVLTTVWKNKTCTSKNKTCTSKHKSWAAWKNKICIPALVLLLSGCGLTQAVTDSTVSATKSLFYKQIKVLHLDFTAREALNTDAHEANSSSEPVMVRVYQLRDDKTFLKTVYQQLASDGEAALKDDLLASRSVVVKPGGAVTLDMPMEKETQFVAVVALFRHPDMAKDHWRLILTLDDLHPDKPRTLELGNNSLTLRAEKK</sequence>
<organism evidence="1 2">
    <name type="scientific">Yersinia pseudotuberculosis serotype I (strain IP32953)</name>
    <dbReference type="NCBI Taxonomy" id="273123"/>
    <lineage>
        <taxon>Bacteria</taxon>
        <taxon>Pseudomonadati</taxon>
        <taxon>Pseudomonadota</taxon>
        <taxon>Gammaproteobacteria</taxon>
        <taxon>Enterobacterales</taxon>
        <taxon>Yersiniaceae</taxon>
        <taxon>Yersinia</taxon>
    </lineage>
</organism>
<dbReference type="Gene3D" id="2.60.40.4150">
    <property type="entry name" value="Type VI secretion system, lipoprotein SciN"/>
    <property type="match status" value="1"/>
</dbReference>
<evidence type="ECO:0008006" key="3">
    <source>
        <dbReference type="Google" id="ProtNLM"/>
    </source>
</evidence>
<dbReference type="PANTHER" id="PTHR37625:SF4">
    <property type="entry name" value="OUTER MEMBRANE LIPOPROTEIN"/>
    <property type="match status" value="1"/>
</dbReference>
<dbReference type="NCBIfam" id="TIGR03352">
    <property type="entry name" value="VI_chp_3"/>
    <property type="match status" value="1"/>
</dbReference>
<evidence type="ECO:0000313" key="2">
    <source>
        <dbReference type="Proteomes" id="UP000001011"/>
    </source>
</evidence>
<dbReference type="KEGG" id="yps:YPTB1504"/>
<proteinExistence type="predicted"/>